<reference evidence="1 2" key="1">
    <citation type="journal article" date="2019" name="Int. J. Syst. Evol. Microbiol.">
        <title>The Global Catalogue of Microorganisms (GCM) 10K type strain sequencing project: providing services to taxonomists for standard genome sequencing and annotation.</title>
        <authorList>
            <consortium name="The Broad Institute Genomics Platform"/>
            <consortium name="The Broad Institute Genome Sequencing Center for Infectious Disease"/>
            <person name="Wu L."/>
            <person name="Ma J."/>
        </authorList>
    </citation>
    <scope>NUCLEOTIDE SEQUENCE [LARGE SCALE GENOMIC DNA]</scope>
    <source>
        <strain evidence="1 2">JCM 12393</strain>
    </source>
</reference>
<dbReference type="Gene3D" id="3.40.50.300">
    <property type="entry name" value="P-loop containing nucleotide triphosphate hydrolases"/>
    <property type="match status" value="1"/>
</dbReference>
<evidence type="ECO:0000313" key="1">
    <source>
        <dbReference type="EMBL" id="GAA1412114.1"/>
    </source>
</evidence>
<dbReference type="PANTHER" id="PTHR37807">
    <property type="entry name" value="OS07G0160300 PROTEIN"/>
    <property type="match status" value="1"/>
</dbReference>
<dbReference type="SUPFAM" id="SSF52540">
    <property type="entry name" value="P-loop containing nucleoside triphosphate hydrolases"/>
    <property type="match status" value="1"/>
</dbReference>
<gene>
    <name evidence="1" type="ORF">GCM10009639_64200</name>
</gene>
<keyword evidence="2" id="KW-1185">Reference proteome</keyword>
<dbReference type="InterPro" id="IPR027417">
    <property type="entry name" value="P-loop_NTPase"/>
</dbReference>
<dbReference type="Pfam" id="PF13671">
    <property type="entry name" value="AAA_33"/>
    <property type="match status" value="1"/>
</dbReference>
<evidence type="ECO:0000313" key="2">
    <source>
        <dbReference type="Proteomes" id="UP001499863"/>
    </source>
</evidence>
<organism evidence="1 2">
    <name type="scientific">Kitasatospora putterlickiae</name>
    <dbReference type="NCBI Taxonomy" id="221725"/>
    <lineage>
        <taxon>Bacteria</taxon>
        <taxon>Bacillati</taxon>
        <taxon>Actinomycetota</taxon>
        <taxon>Actinomycetes</taxon>
        <taxon>Kitasatosporales</taxon>
        <taxon>Streptomycetaceae</taxon>
        <taxon>Kitasatospora</taxon>
    </lineage>
</organism>
<dbReference type="EMBL" id="BAAAKJ010000426">
    <property type="protein sequence ID" value="GAA1412114.1"/>
    <property type="molecule type" value="Genomic_DNA"/>
</dbReference>
<proteinExistence type="predicted"/>
<sequence length="196" mass="21220">MRHPTLIAVSGPPGAGKTTLAHALADALGWPAVCRDEIKERMVAAGADPADHLDLKTLEAFFRTIGELVKSGTSLVAEAAFQDRLWRPGLEPLVDLAGIRVIRCVVDPECARVRITRRAAEVPSRAVHADADLLRRIAEGERPIESWVPIALDVPCLVVDTTQDWKPSLARIVEFATLTQQSTADDQSTITSTDNA</sequence>
<protein>
    <submittedName>
        <fullName evidence="1">Uncharacterized protein</fullName>
    </submittedName>
</protein>
<name>A0ABN1YIB2_9ACTN</name>
<dbReference type="Proteomes" id="UP001499863">
    <property type="component" value="Unassembled WGS sequence"/>
</dbReference>
<accession>A0ABN1YIB2</accession>
<comment type="caution">
    <text evidence="1">The sequence shown here is derived from an EMBL/GenBank/DDBJ whole genome shotgun (WGS) entry which is preliminary data.</text>
</comment>
<dbReference type="PANTHER" id="PTHR37807:SF3">
    <property type="entry name" value="OS07G0160300 PROTEIN"/>
    <property type="match status" value="1"/>
</dbReference>